<dbReference type="Gene3D" id="1.10.340.70">
    <property type="match status" value="1"/>
</dbReference>
<dbReference type="RefSeq" id="XP_056690235.1">
    <property type="nucleotide sequence ID" value="XM_056834257.1"/>
</dbReference>
<reference evidence="3" key="2">
    <citation type="submission" date="2025-08" db="UniProtKB">
        <authorList>
            <consortium name="RefSeq"/>
        </authorList>
    </citation>
    <scope>IDENTIFICATION</scope>
    <source>
        <tissue evidence="3">Leaf</tissue>
    </source>
</reference>
<keyword evidence="2" id="KW-1185">Reference proteome</keyword>
<dbReference type="PROSITE" id="PS50879">
    <property type="entry name" value="RNASE_H_1"/>
    <property type="match status" value="1"/>
</dbReference>
<dbReference type="Pfam" id="PF17921">
    <property type="entry name" value="Integrase_H2C2"/>
    <property type="match status" value="1"/>
</dbReference>
<evidence type="ECO:0000313" key="3">
    <source>
        <dbReference type="RefSeq" id="XP_056690235.1"/>
    </source>
</evidence>
<accession>A0ABM3R3Q9</accession>
<evidence type="ECO:0000313" key="2">
    <source>
        <dbReference type="Proteomes" id="UP000813463"/>
    </source>
</evidence>
<sequence>MDTAGRLLRWAIELSEYDLEFHPRNAIKAQALADFVVEASYQEDETKAESWEVSVDGSAAQSGAGAGVVMTSPTGGKFEYAIRFTFAASNNEAEYEAAIAGVQLCLLADAKRIVMTTDSQLVANQFSGEYETKEPSMRRYQEKLKTLTAKLEAFEIKLVPIALNIDADSLAKLASSKAIELSRSVMIEIMHRRSTEEKRKEIMVIMANKEWYDDIWTYKTTGVLPADIREAKKIKKDICWYVIYQGQLYKRAFSLPLLRCLTAYESARLIEEMHEGICGNHVGGKTLALICQRQGYYWPTMLEDAQSYVKKCEKCQLFAPVIRMPANDLMPILNPIPFAQWGMDIVGPFTTASGDYRIKFAYASVCHPQSNGQAEAANKQILVALKKKLDEFKGKWADTVPEVLWGNRTTVKEATGESPFKLCFGSEAVIPAEVALLTFRIQHYEEQGNDSLLRHQLDFLPEVRLQAEIKSAAYKNRMSRAYNKRVKHRNLEVGNLVLRRTAATGKAQKQGKLTTNWEGPYQIWEEVVAGSYRLMEMDGTPLKNSWNADALRKFHV</sequence>
<feature type="domain" description="RNase H type-1" evidence="1">
    <location>
        <begin position="47"/>
        <end position="180"/>
    </location>
</feature>
<proteinExistence type="predicted"/>
<dbReference type="SUPFAM" id="SSF53098">
    <property type="entry name" value="Ribonuclease H-like"/>
    <property type="match status" value="2"/>
</dbReference>
<gene>
    <name evidence="3" type="primary">LOC130465483</name>
</gene>
<organism evidence="2 3">
    <name type="scientific">Spinacia oleracea</name>
    <name type="common">Spinach</name>
    <dbReference type="NCBI Taxonomy" id="3562"/>
    <lineage>
        <taxon>Eukaryota</taxon>
        <taxon>Viridiplantae</taxon>
        <taxon>Streptophyta</taxon>
        <taxon>Embryophyta</taxon>
        <taxon>Tracheophyta</taxon>
        <taxon>Spermatophyta</taxon>
        <taxon>Magnoliopsida</taxon>
        <taxon>eudicotyledons</taxon>
        <taxon>Gunneridae</taxon>
        <taxon>Pentapetalae</taxon>
        <taxon>Caryophyllales</taxon>
        <taxon>Chenopodiaceae</taxon>
        <taxon>Chenopodioideae</taxon>
        <taxon>Anserineae</taxon>
        <taxon>Spinacia</taxon>
    </lineage>
</organism>
<dbReference type="Gene3D" id="3.30.420.10">
    <property type="entry name" value="Ribonuclease H-like superfamily/Ribonuclease H"/>
    <property type="match status" value="2"/>
</dbReference>
<dbReference type="PANTHER" id="PTHR48475:SF2">
    <property type="entry name" value="RIBONUCLEASE H"/>
    <property type="match status" value="1"/>
</dbReference>
<dbReference type="InterPro" id="IPR002156">
    <property type="entry name" value="RNaseH_domain"/>
</dbReference>
<dbReference type="Proteomes" id="UP000813463">
    <property type="component" value="Chromosome 1"/>
</dbReference>
<dbReference type="Pfam" id="PF13456">
    <property type="entry name" value="RVT_3"/>
    <property type="match status" value="1"/>
</dbReference>
<dbReference type="InterPro" id="IPR036397">
    <property type="entry name" value="RNaseH_sf"/>
</dbReference>
<dbReference type="CDD" id="cd09279">
    <property type="entry name" value="RNase_HI_like"/>
    <property type="match status" value="1"/>
</dbReference>
<protein>
    <recommendedName>
        <fullName evidence="1">RNase H type-1 domain-containing protein</fullName>
    </recommendedName>
</protein>
<reference evidence="2" key="1">
    <citation type="journal article" date="2021" name="Nat. Commun.">
        <title>Genomic analyses provide insights into spinach domestication and the genetic basis of agronomic traits.</title>
        <authorList>
            <person name="Cai X."/>
            <person name="Sun X."/>
            <person name="Xu C."/>
            <person name="Sun H."/>
            <person name="Wang X."/>
            <person name="Ge C."/>
            <person name="Zhang Z."/>
            <person name="Wang Q."/>
            <person name="Fei Z."/>
            <person name="Jiao C."/>
            <person name="Wang Q."/>
        </authorList>
    </citation>
    <scope>NUCLEOTIDE SEQUENCE [LARGE SCALE GENOMIC DNA]</scope>
    <source>
        <strain evidence="2">cv. Varoflay</strain>
    </source>
</reference>
<dbReference type="GeneID" id="130465483"/>
<name>A0ABM3R3Q9_SPIOL</name>
<dbReference type="InterPro" id="IPR041588">
    <property type="entry name" value="Integrase_H2C2"/>
</dbReference>
<dbReference type="PANTHER" id="PTHR48475">
    <property type="entry name" value="RIBONUCLEASE H"/>
    <property type="match status" value="1"/>
</dbReference>
<evidence type="ECO:0000259" key="1">
    <source>
        <dbReference type="PROSITE" id="PS50879"/>
    </source>
</evidence>
<dbReference type="InterPro" id="IPR012337">
    <property type="entry name" value="RNaseH-like_sf"/>
</dbReference>